<sequence>MQRRKTFPQPYHLEMQEAWAYPREPWADAFQWALQLKLIQRHGCPTNLRARVWPFLLGFDMSSWEDAESLYTKLRQLAASAEAAQAFCLSQGAPEDYYPGVQRMLDVDVPRAPRNCPFLQVLPLL</sequence>
<dbReference type="Proteomes" id="UP000815325">
    <property type="component" value="Unassembled WGS sequence"/>
</dbReference>
<organism evidence="2 3">
    <name type="scientific">Dunaliella salina</name>
    <name type="common">Green alga</name>
    <name type="synonym">Protococcus salinus</name>
    <dbReference type="NCBI Taxonomy" id="3046"/>
    <lineage>
        <taxon>Eukaryota</taxon>
        <taxon>Viridiplantae</taxon>
        <taxon>Chlorophyta</taxon>
        <taxon>core chlorophytes</taxon>
        <taxon>Chlorophyceae</taxon>
        <taxon>CS clade</taxon>
        <taxon>Chlamydomonadales</taxon>
        <taxon>Dunaliellaceae</taxon>
        <taxon>Dunaliella</taxon>
    </lineage>
</organism>
<reference evidence="2" key="1">
    <citation type="submission" date="2017-08" db="EMBL/GenBank/DDBJ databases">
        <authorList>
            <person name="Polle J.E."/>
            <person name="Barry K."/>
            <person name="Cushman J."/>
            <person name="Schmutz J."/>
            <person name="Tran D."/>
            <person name="Hathwaick L.T."/>
            <person name="Yim W.C."/>
            <person name="Jenkins J."/>
            <person name="Mckie-Krisberg Z.M."/>
            <person name="Prochnik S."/>
            <person name="Lindquist E."/>
            <person name="Dockter R.B."/>
            <person name="Adam C."/>
            <person name="Molina H."/>
            <person name="Bunkerborg J."/>
            <person name="Jin E."/>
            <person name="Buchheim M."/>
            <person name="Magnuson J."/>
        </authorList>
    </citation>
    <scope>NUCLEOTIDE SEQUENCE</scope>
    <source>
        <strain evidence="2">CCAP 19/18</strain>
    </source>
</reference>
<dbReference type="SUPFAM" id="SSF47923">
    <property type="entry name" value="Ypt/Rab-GAP domain of gyp1p"/>
    <property type="match status" value="1"/>
</dbReference>
<dbReference type="EMBL" id="MU069448">
    <property type="protein sequence ID" value="KAF5843106.1"/>
    <property type="molecule type" value="Genomic_DNA"/>
</dbReference>
<accession>A0ABQ7H8C8</accession>
<dbReference type="InterPro" id="IPR000195">
    <property type="entry name" value="Rab-GAP-TBC_dom"/>
</dbReference>
<gene>
    <name evidence="2" type="ORF">DUNSADRAFT_2143</name>
</gene>
<evidence type="ECO:0000313" key="2">
    <source>
        <dbReference type="EMBL" id="KAF5843106.1"/>
    </source>
</evidence>
<keyword evidence="3" id="KW-1185">Reference proteome</keyword>
<name>A0ABQ7H8C8_DUNSA</name>
<evidence type="ECO:0000313" key="3">
    <source>
        <dbReference type="Proteomes" id="UP000815325"/>
    </source>
</evidence>
<dbReference type="InterPro" id="IPR035969">
    <property type="entry name" value="Rab-GAP_TBC_sf"/>
</dbReference>
<feature type="domain" description="Rab-GAP TBC" evidence="1">
    <location>
        <begin position="43"/>
        <end position="125"/>
    </location>
</feature>
<dbReference type="PROSITE" id="PS50086">
    <property type="entry name" value="TBC_RABGAP"/>
    <property type="match status" value="1"/>
</dbReference>
<proteinExistence type="predicted"/>
<comment type="caution">
    <text evidence="2">The sequence shown here is derived from an EMBL/GenBank/DDBJ whole genome shotgun (WGS) entry which is preliminary data.</text>
</comment>
<evidence type="ECO:0000259" key="1">
    <source>
        <dbReference type="PROSITE" id="PS50086"/>
    </source>
</evidence>
<protein>
    <recommendedName>
        <fullName evidence="1">Rab-GAP TBC domain-containing protein</fullName>
    </recommendedName>
</protein>